<keyword evidence="4" id="KW-1003">Cell membrane</keyword>
<keyword evidence="7 8" id="KW-0472">Membrane</keyword>
<keyword evidence="3" id="KW-0813">Transport</keyword>
<keyword evidence="6 8" id="KW-1133">Transmembrane helix</keyword>
<organism evidence="9 10">
    <name type="scientific">Paenibacillus agaridevorans</name>
    <dbReference type="NCBI Taxonomy" id="171404"/>
    <lineage>
        <taxon>Bacteria</taxon>
        <taxon>Bacillati</taxon>
        <taxon>Bacillota</taxon>
        <taxon>Bacilli</taxon>
        <taxon>Bacillales</taxon>
        <taxon>Paenibacillaceae</taxon>
        <taxon>Paenibacillus</taxon>
    </lineage>
</organism>
<evidence type="ECO:0000256" key="4">
    <source>
        <dbReference type="ARBA" id="ARBA00022475"/>
    </source>
</evidence>
<feature type="transmembrane region" description="Helical" evidence="8">
    <location>
        <begin position="21"/>
        <end position="42"/>
    </location>
</feature>
<dbReference type="InterPro" id="IPR002758">
    <property type="entry name" value="Cation_antiport_E"/>
</dbReference>
<dbReference type="GO" id="GO:0005886">
    <property type="term" value="C:plasma membrane"/>
    <property type="evidence" value="ECO:0007669"/>
    <property type="project" value="UniProtKB-SubCell"/>
</dbReference>
<protein>
    <submittedName>
        <fullName evidence="9">Cation:proton antiporter</fullName>
    </submittedName>
</protein>
<evidence type="ECO:0000256" key="8">
    <source>
        <dbReference type="SAM" id="Phobius"/>
    </source>
</evidence>
<dbReference type="AlphaFoldDB" id="A0A2R5EXT8"/>
<gene>
    <name evidence="9" type="ORF">PAT3040_05707</name>
</gene>
<keyword evidence="3" id="KW-0050">Antiport</keyword>
<dbReference type="Proteomes" id="UP000245202">
    <property type="component" value="Unassembled WGS sequence"/>
</dbReference>
<evidence type="ECO:0000313" key="9">
    <source>
        <dbReference type="EMBL" id="GBG10935.1"/>
    </source>
</evidence>
<sequence>MTLQILLNLLIAAMWMMLHDTWNMLTFAIGFVLGAIILFGMRRFFPAPFYGRKFWFLLKLGWLFSIELLVSSIVAIEQIIRPRLNIQPGVFRMQTRMKTEWELSLLANLMTLTPGSVVMEIAPEDGLMYVHAMDVPRMKKGIIRTKDKFEDVIIEVMR</sequence>
<evidence type="ECO:0000256" key="3">
    <source>
        <dbReference type="ARBA" id="ARBA00022449"/>
    </source>
</evidence>
<dbReference type="PANTHER" id="PTHR34584">
    <property type="entry name" value="NA(+)/H(+) ANTIPORTER SUBUNIT E1"/>
    <property type="match status" value="1"/>
</dbReference>
<dbReference type="RefSeq" id="WP_087571941.1">
    <property type="nucleotide sequence ID" value="NZ_BDQX01000362.1"/>
</dbReference>
<feature type="transmembrane region" description="Helical" evidence="8">
    <location>
        <begin position="54"/>
        <end position="76"/>
    </location>
</feature>
<dbReference type="PIRSF" id="PIRSF019239">
    <property type="entry name" value="MrpE"/>
    <property type="match status" value="1"/>
</dbReference>
<proteinExistence type="inferred from homology"/>
<accession>A0A2R5EXT8</accession>
<comment type="caution">
    <text evidence="9">The sequence shown here is derived from an EMBL/GenBank/DDBJ whole genome shotgun (WGS) entry which is preliminary data.</text>
</comment>
<evidence type="ECO:0000256" key="6">
    <source>
        <dbReference type="ARBA" id="ARBA00022989"/>
    </source>
</evidence>
<dbReference type="GO" id="GO:0008324">
    <property type="term" value="F:monoatomic cation transmembrane transporter activity"/>
    <property type="evidence" value="ECO:0007669"/>
    <property type="project" value="InterPro"/>
</dbReference>
<dbReference type="GO" id="GO:0015297">
    <property type="term" value="F:antiporter activity"/>
    <property type="evidence" value="ECO:0007669"/>
    <property type="project" value="UniProtKB-KW"/>
</dbReference>
<evidence type="ECO:0000256" key="2">
    <source>
        <dbReference type="ARBA" id="ARBA00006228"/>
    </source>
</evidence>
<keyword evidence="5 8" id="KW-0812">Transmembrane</keyword>
<evidence type="ECO:0000256" key="1">
    <source>
        <dbReference type="ARBA" id="ARBA00004651"/>
    </source>
</evidence>
<name>A0A2R5EXT8_9BACL</name>
<evidence type="ECO:0000256" key="5">
    <source>
        <dbReference type="ARBA" id="ARBA00022692"/>
    </source>
</evidence>
<reference evidence="9 10" key="1">
    <citation type="submission" date="2017-08" db="EMBL/GenBank/DDBJ databases">
        <title>Substantial Increase in Enzyme Production by Combined Drug-Resistance Mutations in Paenibacillus agaridevorans.</title>
        <authorList>
            <person name="Tanaka Y."/>
            <person name="Funane K."/>
            <person name="Hosaka T."/>
            <person name="Shiwa Y."/>
            <person name="Fujita N."/>
            <person name="Miyazaki T."/>
            <person name="Yoshikawa H."/>
            <person name="Murakami K."/>
            <person name="Kasahara K."/>
            <person name="Inaoka T."/>
            <person name="Hiraga Y."/>
            <person name="Ochi K."/>
        </authorList>
    </citation>
    <scope>NUCLEOTIDE SEQUENCE [LARGE SCALE GENOMIC DNA]</scope>
    <source>
        <strain evidence="9 10">T-3040</strain>
    </source>
</reference>
<evidence type="ECO:0000256" key="7">
    <source>
        <dbReference type="ARBA" id="ARBA00023136"/>
    </source>
</evidence>
<comment type="similarity">
    <text evidence="2">Belongs to the CPA3 antiporters (TC 2.A.63) subunit E family.</text>
</comment>
<keyword evidence="10" id="KW-1185">Reference proteome</keyword>
<evidence type="ECO:0000313" key="10">
    <source>
        <dbReference type="Proteomes" id="UP000245202"/>
    </source>
</evidence>
<dbReference type="Pfam" id="PF01899">
    <property type="entry name" value="MNHE"/>
    <property type="match status" value="1"/>
</dbReference>
<comment type="subcellular location">
    <subcellularLocation>
        <location evidence="1">Cell membrane</location>
        <topology evidence="1">Multi-pass membrane protein</topology>
    </subcellularLocation>
</comment>
<dbReference type="EMBL" id="BDQX01000362">
    <property type="protein sequence ID" value="GBG10935.1"/>
    <property type="molecule type" value="Genomic_DNA"/>
</dbReference>
<dbReference type="PANTHER" id="PTHR34584:SF1">
    <property type="entry name" value="NA(+)_H(+) ANTIPORTER SUBUNIT E1"/>
    <property type="match status" value="1"/>
</dbReference>